<protein>
    <submittedName>
        <fullName evidence="2">Uncharacterized protein</fullName>
    </submittedName>
</protein>
<keyword evidence="3" id="KW-1185">Reference proteome</keyword>
<dbReference type="Proteomes" id="UP000006906">
    <property type="component" value="Chromosome 7"/>
</dbReference>
<dbReference type="EMBL" id="CM008968">
    <property type="protein sequence ID" value="PNW80893.1"/>
    <property type="molecule type" value="Genomic_DNA"/>
</dbReference>
<evidence type="ECO:0000313" key="3">
    <source>
        <dbReference type="Proteomes" id="UP000006906"/>
    </source>
</evidence>
<feature type="region of interest" description="Disordered" evidence="1">
    <location>
        <begin position="54"/>
        <end position="87"/>
    </location>
</feature>
<dbReference type="OrthoDB" id="531410at2759"/>
<dbReference type="InParanoid" id="A0A2K3DK44"/>
<sequence length="87" mass="10025">MSKPLMRSLRVVLSNGASITVPSSLRGRAEKPYFLNFDIHNHSVWRHNIKAEVEQDSASQEAPDRTRGFYDKFTGSNLKDKRHRRNA</sequence>
<evidence type="ECO:0000313" key="2">
    <source>
        <dbReference type="EMBL" id="PNW80893.1"/>
    </source>
</evidence>
<dbReference type="Gramene" id="PNW80893">
    <property type="protein sequence ID" value="PNW80893"/>
    <property type="gene ID" value="CHLRE_07g334025v5"/>
</dbReference>
<dbReference type="AlphaFoldDB" id="A0A2K3DK44"/>
<name>A0A2K3DK44_CHLRE</name>
<evidence type="ECO:0000256" key="1">
    <source>
        <dbReference type="SAM" id="MobiDB-lite"/>
    </source>
</evidence>
<gene>
    <name evidence="2" type="ORF">CHLRE_07g334025v5</name>
</gene>
<proteinExistence type="predicted"/>
<accession>A0A2K3DK44</accession>
<dbReference type="GeneID" id="66054080"/>
<dbReference type="RefSeq" id="XP_042922805.1">
    <property type="nucleotide sequence ID" value="XM_043064237.1"/>
</dbReference>
<dbReference type="KEGG" id="cre:CHLRE_07g334025v5"/>
<reference evidence="2 3" key="1">
    <citation type="journal article" date="2007" name="Science">
        <title>The Chlamydomonas genome reveals the evolution of key animal and plant functions.</title>
        <authorList>
            <person name="Merchant S.S."/>
            <person name="Prochnik S.E."/>
            <person name="Vallon O."/>
            <person name="Harris E.H."/>
            <person name="Karpowicz S.J."/>
            <person name="Witman G.B."/>
            <person name="Terry A."/>
            <person name="Salamov A."/>
            <person name="Fritz-Laylin L.K."/>
            <person name="Marechal-Drouard L."/>
            <person name="Marshall W.F."/>
            <person name="Qu L.H."/>
            <person name="Nelson D.R."/>
            <person name="Sanderfoot A.A."/>
            <person name="Spalding M.H."/>
            <person name="Kapitonov V.V."/>
            <person name="Ren Q."/>
            <person name="Ferris P."/>
            <person name="Lindquist E."/>
            <person name="Shapiro H."/>
            <person name="Lucas S.M."/>
            <person name="Grimwood J."/>
            <person name="Schmutz J."/>
            <person name="Cardol P."/>
            <person name="Cerutti H."/>
            <person name="Chanfreau G."/>
            <person name="Chen C.L."/>
            <person name="Cognat V."/>
            <person name="Croft M.T."/>
            <person name="Dent R."/>
            <person name="Dutcher S."/>
            <person name="Fernandez E."/>
            <person name="Fukuzawa H."/>
            <person name="Gonzalez-Ballester D."/>
            <person name="Gonzalez-Halphen D."/>
            <person name="Hallmann A."/>
            <person name="Hanikenne M."/>
            <person name="Hippler M."/>
            <person name="Inwood W."/>
            <person name="Jabbari K."/>
            <person name="Kalanon M."/>
            <person name="Kuras R."/>
            <person name="Lefebvre P.A."/>
            <person name="Lemaire S.D."/>
            <person name="Lobanov A.V."/>
            <person name="Lohr M."/>
            <person name="Manuell A."/>
            <person name="Meier I."/>
            <person name="Mets L."/>
            <person name="Mittag M."/>
            <person name="Mittelmeier T."/>
            <person name="Moroney J.V."/>
            <person name="Moseley J."/>
            <person name="Napoli C."/>
            <person name="Nedelcu A.M."/>
            <person name="Niyogi K."/>
            <person name="Novoselov S.V."/>
            <person name="Paulsen I.T."/>
            <person name="Pazour G."/>
            <person name="Purton S."/>
            <person name="Ral J.P."/>
            <person name="Riano-Pachon D.M."/>
            <person name="Riekhof W."/>
            <person name="Rymarquis L."/>
            <person name="Schroda M."/>
            <person name="Stern D."/>
            <person name="Umen J."/>
            <person name="Willows R."/>
            <person name="Wilson N."/>
            <person name="Zimmer S.L."/>
            <person name="Allmer J."/>
            <person name="Balk J."/>
            <person name="Bisova K."/>
            <person name="Chen C.J."/>
            <person name="Elias M."/>
            <person name="Gendler K."/>
            <person name="Hauser C."/>
            <person name="Lamb M.R."/>
            <person name="Ledford H."/>
            <person name="Long J.C."/>
            <person name="Minagawa J."/>
            <person name="Page M.D."/>
            <person name="Pan J."/>
            <person name="Pootakham W."/>
            <person name="Roje S."/>
            <person name="Rose A."/>
            <person name="Stahlberg E."/>
            <person name="Terauchi A.M."/>
            <person name="Yang P."/>
            <person name="Ball S."/>
            <person name="Bowler C."/>
            <person name="Dieckmann C.L."/>
            <person name="Gladyshev V.N."/>
            <person name="Green P."/>
            <person name="Jorgensen R."/>
            <person name="Mayfield S."/>
            <person name="Mueller-Roeber B."/>
            <person name="Rajamani S."/>
            <person name="Sayre R.T."/>
            <person name="Brokstein P."/>
            <person name="Dubchak I."/>
            <person name="Goodstein D."/>
            <person name="Hornick L."/>
            <person name="Huang Y.W."/>
            <person name="Jhaveri J."/>
            <person name="Luo Y."/>
            <person name="Martinez D."/>
            <person name="Ngau W.C."/>
            <person name="Otillar B."/>
            <person name="Poliakov A."/>
            <person name="Porter A."/>
            <person name="Szajkowski L."/>
            <person name="Werner G."/>
            <person name="Zhou K."/>
            <person name="Grigoriev I.V."/>
            <person name="Rokhsar D.S."/>
            <person name="Grossman A.R."/>
        </authorList>
    </citation>
    <scope>NUCLEOTIDE SEQUENCE [LARGE SCALE GENOMIC DNA]</scope>
    <source>
        <strain evidence="3">CC-503</strain>
    </source>
</reference>
<organism evidence="2 3">
    <name type="scientific">Chlamydomonas reinhardtii</name>
    <name type="common">Chlamydomonas smithii</name>
    <dbReference type="NCBI Taxonomy" id="3055"/>
    <lineage>
        <taxon>Eukaryota</taxon>
        <taxon>Viridiplantae</taxon>
        <taxon>Chlorophyta</taxon>
        <taxon>core chlorophytes</taxon>
        <taxon>Chlorophyceae</taxon>
        <taxon>CS clade</taxon>
        <taxon>Chlamydomonadales</taxon>
        <taxon>Chlamydomonadaceae</taxon>
        <taxon>Chlamydomonas</taxon>
    </lineage>
</organism>